<keyword evidence="3" id="KW-1185">Reference proteome</keyword>
<gene>
    <name evidence="2" type="ORF">ARMGADRAFT_1072952</name>
</gene>
<feature type="region of interest" description="Disordered" evidence="1">
    <location>
        <begin position="476"/>
        <end position="503"/>
    </location>
</feature>
<sequence>MEFSDIDFHFRMDPSSSVLQELSHLAPPSPIPSPISSQLPTSWTSGDVPIILFQGGPGSAVDFLLPDIPDDIQPAIATSNSSESVGTVGTFGPRRRDKKRPVQLVITTAPRSSNSVYSSPPASPARTASTDNDACSVSERSFASFHTALSVLDPKSSLCSVGEAQVVKVNDEAGSAVLNSHPSHLTFGPRSPFYAQFPASASTQSISSCPPSPYSYTSPKPWQEDDARSLKAYPSSESLASYTSLPRTPSSLHSSSSQLSLTRQPRVRRTSSYRDSTKPELPESLSWLKDVNIGLLIDQEGFRAVHPSFRFVGYSPHTRSLDPQGGVIEGGVAEFMPVKRQAFNFHYALFDGLPILRRVTVNGEEDRDYISRQATLSLKSNGVYTIRGSETSSLYTNYHDDGPGTHKLRWKFDYMVDVRRQGEGSGRVLDGEKTLTPLTFSCSPLLLDPSQGKKIRLMHIVKKCVVTKLVAEKVEPTPSGRISAPSSPTISSSPNIGSPKTHPGISRVWNVHRRAQSQVTPNVESEELLHIPRSSRHLTSKTDGQIQGNEENHTGRIIQRRRRASSAGEKNRRHADGYTQFGPLTNVPLDRDVSRLSSPVIKHNNPDLAHHYLSAYAHNSNDK</sequence>
<reference evidence="3" key="1">
    <citation type="journal article" date="2017" name="Nat. Ecol. Evol.">
        <title>Genome expansion and lineage-specific genetic innovations in the forest pathogenic fungi Armillaria.</title>
        <authorList>
            <person name="Sipos G."/>
            <person name="Prasanna A.N."/>
            <person name="Walter M.C."/>
            <person name="O'Connor E."/>
            <person name="Balint B."/>
            <person name="Krizsan K."/>
            <person name="Kiss B."/>
            <person name="Hess J."/>
            <person name="Varga T."/>
            <person name="Slot J."/>
            <person name="Riley R."/>
            <person name="Boka B."/>
            <person name="Rigling D."/>
            <person name="Barry K."/>
            <person name="Lee J."/>
            <person name="Mihaltcheva S."/>
            <person name="LaButti K."/>
            <person name="Lipzen A."/>
            <person name="Waldron R."/>
            <person name="Moloney N.M."/>
            <person name="Sperisen C."/>
            <person name="Kredics L."/>
            <person name="Vagvoelgyi C."/>
            <person name="Patrignani A."/>
            <person name="Fitzpatrick D."/>
            <person name="Nagy I."/>
            <person name="Doyle S."/>
            <person name="Anderson J.B."/>
            <person name="Grigoriev I.V."/>
            <person name="Gueldener U."/>
            <person name="Muensterkoetter M."/>
            <person name="Nagy L.G."/>
        </authorList>
    </citation>
    <scope>NUCLEOTIDE SEQUENCE [LARGE SCALE GENOMIC DNA]</scope>
    <source>
        <strain evidence="3">Ar21-2</strain>
    </source>
</reference>
<evidence type="ECO:0000256" key="1">
    <source>
        <dbReference type="SAM" id="MobiDB-lite"/>
    </source>
</evidence>
<evidence type="ECO:0000313" key="2">
    <source>
        <dbReference type="EMBL" id="PBL00606.1"/>
    </source>
</evidence>
<dbReference type="OMA" id="KKIRLMH"/>
<feature type="region of interest" description="Disordered" evidence="1">
    <location>
        <begin position="74"/>
        <end position="132"/>
    </location>
</feature>
<dbReference type="EMBL" id="KZ293646">
    <property type="protein sequence ID" value="PBL00606.1"/>
    <property type="molecule type" value="Genomic_DNA"/>
</dbReference>
<feature type="compositionally biased region" description="Low complexity" evidence="1">
    <location>
        <begin position="243"/>
        <end position="264"/>
    </location>
</feature>
<feature type="compositionally biased region" description="Low complexity" evidence="1">
    <location>
        <begin position="206"/>
        <end position="221"/>
    </location>
</feature>
<feature type="compositionally biased region" description="Polar residues" evidence="1">
    <location>
        <begin position="76"/>
        <end position="87"/>
    </location>
</feature>
<feature type="compositionally biased region" description="Low complexity" evidence="1">
    <location>
        <begin position="482"/>
        <end position="499"/>
    </location>
</feature>
<evidence type="ECO:0000313" key="3">
    <source>
        <dbReference type="Proteomes" id="UP000217790"/>
    </source>
</evidence>
<organism evidence="2 3">
    <name type="scientific">Armillaria gallica</name>
    <name type="common">Bulbous honey fungus</name>
    <name type="synonym">Armillaria bulbosa</name>
    <dbReference type="NCBI Taxonomy" id="47427"/>
    <lineage>
        <taxon>Eukaryota</taxon>
        <taxon>Fungi</taxon>
        <taxon>Dikarya</taxon>
        <taxon>Basidiomycota</taxon>
        <taxon>Agaricomycotina</taxon>
        <taxon>Agaricomycetes</taxon>
        <taxon>Agaricomycetidae</taxon>
        <taxon>Agaricales</taxon>
        <taxon>Marasmiineae</taxon>
        <taxon>Physalacriaceae</taxon>
        <taxon>Armillaria</taxon>
    </lineage>
</organism>
<protein>
    <submittedName>
        <fullName evidence="2">Uncharacterized protein</fullName>
    </submittedName>
</protein>
<dbReference type="Proteomes" id="UP000217790">
    <property type="component" value="Unassembled WGS sequence"/>
</dbReference>
<proteinExistence type="predicted"/>
<dbReference type="AlphaFoldDB" id="A0A2H3DZI9"/>
<feature type="region of interest" description="Disordered" evidence="1">
    <location>
        <begin position="241"/>
        <end position="280"/>
    </location>
</feature>
<accession>A0A2H3DZI9</accession>
<dbReference type="OrthoDB" id="3269398at2759"/>
<feature type="compositionally biased region" description="Low complexity" evidence="1">
    <location>
        <begin position="109"/>
        <end position="130"/>
    </location>
</feature>
<name>A0A2H3DZI9_ARMGA</name>
<feature type="region of interest" description="Disordered" evidence="1">
    <location>
        <begin position="518"/>
        <end position="583"/>
    </location>
</feature>
<dbReference type="InParanoid" id="A0A2H3DZI9"/>
<feature type="region of interest" description="Disordered" evidence="1">
    <location>
        <begin position="206"/>
        <end position="227"/>
    </location>
</feature>